<evidence type="ECO:0000256" key="3">
    <source>
        <dbReference type="ARBA" id="ARBA00022989"/>
    </source>
</evidence>
<evidence type="ECO:0008006" key="8">
    <source>
        <dbReference type="Google" id="ProtNLM"/>
    </source>
</evidence>
<dbReference type="PANTHER" id="PTHR42723:SF1">
    <property type="entry name" value="CHLOROPHYLL SYNTHASE, CHLOROPLASTIC"/>
    <property type="match status" value="1"/>
</dbReference>
<keyword evidence="3 5" id="KW-1133">Transmembrane helix</keyword>
<dbReference type="AlphaFoldDB" id="A0A6A6UZ36"/>
<protein>
    <recommendedName>
        <fullName evidence="8">UbiA prenyltransferase</fullName>
    </recommendedName>
</protein>
<feature type="transmembrane region" description="Helical" evidence="5">
    <location>
        <begin position="271"/>
        <end position="291"/>
    </location>
</feature>
<reference evidence="6" key="1">
    <citation type="journal article" date="2020" name="Stud. Mycol.">
        <title>101 Dothideomycetes genomes: a test case for predicting lifestyles and emergence of pathogens.</title>
        <authorList>
            <person name="Haridas S."/>
            <person name="Albert R."/>
            <person name="Binder M."/>
            <person name="Bloem J."/>
            <person name="Labutti K."/>
            <person name="Salamov A."/>
            <person name="Andreopoulos B."/>
            <person name="Baker S."/>
            <person name="Barry K."/>
            <person name="Bills G."/>
            <person name="Bluhm B."/>
            <person name="Cannon C."/>
            <person name="Castanera R."/>
            <person name="Culley D."/>
            <person name="Daum C."/>
            <person name="Ezra D."/>
            <person name="Gonzalez J."/>
            <person name="Henrissat B."/>
            <person name="Kuo A."/>
            <person name="Liang C."/>
            <person name="Lipzen A."/>
            <person name="Lutzoni F."/>
            <person name="Magnuson J."/>
            <person name="Mondo S."/>
            <person name="Nolan M."/>
            <person name="Ohm R."/>
            <person name="Pangilinan J."/>
            <person name="Park H.-J."/>
            <person name="Ramirez L."/>
            <person name="Alfaro M."/>
            <person name="Sun H."/>
            <person name="Tritt A."/>
            <person name="Yoshinaga Y."/>
            <person name="Zwiers L.-H."/>
            <person name="Turgeon B."/>
            <person name="Goodwin S."/>
            <person name="Spatafora J."/>
            <person name="Crous P."/>
            <person name="Grigoriev I."/>
        </authorList>
    </citation>
    <scope>NUCLEOTIDE SEQUENCE</scope>
    <source>
        <strain evidence="6">CBS 119925</strain>
    </source>
</reference>
<dbReference type="OrthoDB" id="434972at2759"/>
<dbReference type="EMBL" id="MU006596">
    <property type="protein sequence ID" value="KAF2743542.1"/>
    <property type="molecule type" value="Genomic_DNA"/>
</dbReference>
<feature type="transmembrane region" description="Helical" evidence="5">
    <location>
        <begin position="195"/>
        <end position="223"/>
    </location>
</feature>
<comment type="subcellular location">
    <subcellularLocation>
        <location evidence="1">Membrane</location>
        <topology evidence="1">Multi-pass membrane protein</topology>
    </subcellularLocation>
</comment>
<keyword evidence="4 5" id="KW-0472">Membrane</keyword>
<dbReference type="GO" id="GO:0016765">
    <property type="term" value="F:transferase activity, transferring alkyl or aryl (other than methyl) groups"/>
    <property type="evidence" value="ECO:0007669"/>
    <property type="project" value="InterPro"/>
</dbReference>
<proteinExistence type="predicted"/>
<keyword evidence="2 5" id="KW-0812">Transmembrane</keyword>
<evidence type="ECO:0000256" key="5">
    <source>
        <dbReference type="SAM" id="Phobius"/>
    </source>
</evidence>
<dbReference type="GO" id="GO:0016020">
    <property type="term" value="C:membrane"/>
    <property type="evidence" value="ECO:0007669"/>
    <property type="project" value="UniProtKB-SubCell"/>
</dbReference>
<sequence>MPMTETAQQPKVRSVMSQSGAIQRYGTGSVMSEKLLDQTELEHDIPLLDKPQVLDDFQLLNPAPLLDPVNLFDKLQCLDKAQLLDHLKRLDKSQLSHLLGTLWLVSCDQVKDVIMPATFFGLCTALAGSVLRLPSFTALTTLQRGPTVVFYLWVLVLQFCLHNQRHTHSIEEDLLNKPWRVLPSGRISQKQANTILLFTYVLGGVPLSIYLGTTNIFAVYTILTLAYNEWGGSDALGFIRNGLCAGGYVCYFAGALKVAIGRQTTLTSSSWIWIFLLVTALFTTFHSQDFRDELGDKARGRKTVLTALGDRGARWILAVACIGWSLVLPMLYGLTWRGGLLPFVMAIAVAVMALMGMGKHDQKFDAKMYWVWCAWMISLCPTALLAAY</sequence>
<dbReference type="Gene3D" id="1.10.357.140">
    <property type="entry name" value="UbiA prenyltransferase"/>
    <property type="match status" value="1"/>
</dbReference>
<dbReference type="InterPro" id="IPR000537">
    <property type="entry name" value="UbiA_prenyltransferase"/>
</dbReference>
<keyword evidence="7" id="KW-1185">Reference proteome</keyword>
<evidence type="ECO:0000256" key="4">
    <source>
        <dbReference type="ARBA" id="ARBA00023136"/>
    </source>
</evidence>
<feature type="transmembrane region" description="Helical" evidence="5">
    <location>
        <begin position="369"/>
        <end position="387"/>
    </location>
</feature>
<evidence type="ECO:0000256" key="1">
    <source>
        <dbReference type="ARBA" id="ARBA00004141"/>
    </source>
</evidence>
<gene>
    <name evidence="6" type="ORF">M011DRAFT_218660</name>
</gene>
<dbReference type="InterPro" id="IPR050475">
    <property type="entry name" value="Prenyltransferase_related"/>
</dbReference>
<dbReference type="CDD" id="cd13965">
    <property type="entry name" value="PT_UbiA_3"/>
    <property type="match status" value="1"/>
</dbReference>
<organism evidence="6 7">
    <name type="scientific">Sporormia fimetaria CBS 119925</name>
    <dbReference type="NCBI Taxonomy" id="1340428"/>
    <lineage>
        <taxon>Eukaryota</taxon>
        <taxon>Fungi</taxon>
        <taxon>Dikarya</taxon>
        <taxon>Ascomycota</taxon>
        <taxon>Pezizomycotina</taxon>
        <taxon>Dothideomycetes</taxon>
        <taxon>Pleosporomycetidae</taxon>
        <taxon>Pleosporales</taxon>
        <taxon>Sporormiaceae</taxon>
        <taxon>Sporormia</taxon>
    </lineage>
</organism>
<dbReference type="PANTHER" id="PTHR42723">
    <property type="entry name" value="CHLOROPHYLL SYNTHASE"/>
    <property type="match status" value="1"/>
</dbReference>
<evidence type="ECO:0000313" key="7">
    <source>
        <dbReference type="Proteomes" id="UP000799440"/>
    </source>
</evidence>
<dbReference type="Pfam" id="PF01040">
    <property type="entry name" value="UbiA"/>
    <property type="match status" value="1"/>
</dbReference>
<accession>A0A6A6UZ36</accession>
<feature type="transmembrane region" description="Helical" evidence="5">
    <location>
        <begin position="340"/>
        <end position="357"/>
    </location>
</feature>
<dbReference type="InterPro" id="IPR044878">
    <property type="entry name" value="UbiA_sf"/>
</dbReference>
<evidence type="ECO:0000256" key="2">
    <source>
        <dbReference type="ARBA" id="ARBA00022692"/>
    </source>
</evidence>
<feature type="transmembrane region" description="Helical" evidence="5">
    <location>
        <begin position="312"/>
        <end position="334"/>
    </location>
</feature>
<dbReference type="Proteomes" id="UP000799440">
    <property type="component" value="Unassembled WGS sequence"/>
</dbReference>
<evidence type="ECO:0000313" key="6">
    <source>
        <dbReference type="EMBL" id="KAF2743542.1"/>
    </source>
</evidence>
<name>A0A6A6UZ36_9PLEO</name>